<dbReference type="InterPro" id="IPR036844">
    <property type="entry name" value="Hint_dom_sf"/>
</dbReference>
<dbReference type="Proteomes" id="UP000478417">
    <property type="component" value="Unassembled WGS sequence"/>
</dbReference>
<dbReference type="SUPFAM" id="SSF51294">
    <property type="entry name" value="Hedgehog/intein (Hint) domain"/>
    <property type="match status" value="1"/>
</dbReference>
<evidence type="ECO:0000313" key="2">
    <source>
        <dbReference type="EMBL" id="NDV61088.1"/>
    </source>
</evidence>
<feature type="domain" description="DOD-type homing endonuclease" evidence="1">
    <location>
        <begin position="165"/>
        <end position="289"/>
    </location>
</feature>
<organism evidence="2 3">
    <name type="scientific">Oceanipulchritudo coccoides</name>
    <dbReference type="NCBI Taxonomy" id="2706888"/>
    <lineage>
        <taxon>Bacteria</taxon>
        <taxon>Pseudomonadati</taxon>
        <taxon>Verrucomicrobiota</taxon>
        <taxon>Opitutia</taxon>
        <taxon>Puniceicoccales</taxon>
        <taxon>Oceanipulchritudinaceae</taxon>
        <taxon>Oceanipulchritudo</taxon>
    </lineage>
</organism>
<dbReference type="InterPro" id="IPR004042">
    <property type="entry name" value="Intein_endonuc_central"/>
</dbReference>
<evidence type="ECO:0000313" key="3">
    <source>
        <dbReference type="Proteomes" id="UP000478417"/>
    </source>
</evidence>
<dbReference type="Gene3D" id="3.10.28.10">
    <property type="entry name" value="Homing endonucleases"/>
    <property type="match status" value="1"/>
</dbReference>
<dbReference type="GO" id="GO:0004519">
    <property type="term" value="F:endonuclease activity"/>
    <property type="evidence" value="ECO:0007669"/>
    <property type="project" value="InterPro"/>
</dbReference>
<keyword evidence="3" id="KW-1185">Reference proteome</keyword>
<dbReference type="Gene3D" id="2.170.16.10">
    <property type="entry name" value="Hedgehog/Intein (Hint) domain"/>
    <property type="match status" value="1"/>
</dbReference>
<dbReference type="PROSITE" id="PS50819">
    <property type="entry name" value="INTEIN_ENDONUCLEASE"/>
    <property type="match status" value="1"/>
</dbReference>
<dbReference type="EMBL" id="JAAGNX010000001">
    <property type="protein sequence ID" value="NDV61088.1"/>
    <property type="molecule type" value="Genomic_DNA"/>
</dbReference>
<sequence length="377" mass="43158">MYLSTAYNCYHPDTEIFTDRGWIPISKITTDSHVAALFDVGDPENRLRSGGPPTEEIVARMVQPSAVVSYPYSGQLYGLDASHSAYLVTPNHRIWRKGNSKACREWYCRDAQSVHGTNQRFMIAANFDREVEDPPTFELPEAHNARSGKAMDHVCSFPFNSWVKFMAFYLADGNVQHSNKVSHTIVITRKIPEKFISDTLDEMGLPFTRVNDQYIIGPNKPLSRYLRSFGKAFNKFVPREILQASTQVMRLFLDTIWKCDGDRNGGPNYYTISPRLRDDIERLLILTGHAVTLRQRDRRKEKRFCEGRPINSKYVLHEAHKLGYATVGTSKNWNTAYFKEFFHGNVYCPSVPGLGVVLTRFRGKTIWNGNSLLELND</sequence>
<dbReference type="AlphaFoldDB" id="A0A6B2LX14"/>
<gene>
    <name evidence="2" type="ORF">G0Q06_01350</name>
</gene>
<name>A0A6B2LX14_9BACT</name>
<protein>
    <recommendedName>
        <fullName evidence="1">DOD-type homing endonuclease domain-containing protein</fullName>
    </recommendedName>
</protein>
<dbReference type="RefSeq" id="WP_163961704.1">
    <property type="nucleotide sequence ID" value="NZ_JAAGNX010000001.1"/>
</dbReference>
<proteinExistence type="predicted"/>
<accession>A0A6B2LX14</accession>
<comment type="caution">
    <text evidence="2">The sequence shown here is derived from an EMBL/GenBank/DDBJ whole genome shotgun (WGS) entry which is preliminary data.</text>
</comment>
<evidence type="ECO:0000259" key="1">
    <source>
        <dbReference type="PROSITE" id="PS50819"/>
    </source>
</evidence>
<dbReference type="InterPro" id="IPR027434">
    <property type="entry name" value="Homing_endonucl"/>
</dbReference>
<reference evidence="2 3" key="1">
    <citation type="submission" date="2020-02" db="EMBL/GenBank/DDBJ databases">
        <title>Albibacoteraceae fam. nov., the first described family within the subdivision 4 Verrucomicrobia.</title>
        <authorList>
            <person name="Xi F."/>
        </authorList>
    </citation>
    <scope>NUCLEOTIDE SEQUENCE [LARGE SCALE GENOMIC DNA]</scope>
    <source>
        <strain evidence="2 3">CK1056</strain>
    </source>
</reference>
<dbReference type="SUPFAM" id="SSF55608">
    <property type="entry name" value="Homing endonucleases"/>
    <property type="match status" value="1"/>
</dbReference>